<keyword evidence="1" id="KW-0812">Transmembrane</keyword>
<keyword evidence="3" id="KW-1185">Reference proteome</keyword>
<keyword evidence="1" id="KW-0472">Membrane</keyword>
<feature type="transmembrane region" description="Helical" evidence="1">
    <location>
        <begin position="69"/>
        <end position="87"/>
    </location>
</feature>
<feature type="transmembrane region" description="Helical" evidence="1">
    <location>
        <begin position="158"/>
        <end position="179"/>
    </location>
</feature>
<comment type="caution">
    <text evidence="2">The sequence shown here is derived from an EMBL/GenBank/DDBJ whole genome shotgun (WGS) entry which is preliminary data.</text>
</comment>
<feature type="transmembrane region" description="Helical" evidence="1">
    <location>
        <begin position="6"/>
        <end position="31"/>
    </location>
</feature>
<keyword evidence="1" id="KW-1133">Transmembrane helix</keyword>
<dbReference type="OrthoDB" id="571245at2"/>
<evidence type="ECO:0000313" key="3">
    <source>
        <dbReference type="Proteomes" id="UP000245507"/>
    </source>
</evidence>
<accession>A0A316TBU4</accession>
<gene>
    <name evidence="2" type="ORF">DJ010_20095</name>
</gene>
<dbReference type="Proteomes" id="UP000245507">
    <property type="component" value="Unassembled WGS sequence"/>
</dbReference>
<organism evidence="2 3">
    <name type="scientific">Nocardioides silvaticus</name>
    <dbReference type="NCBI Taxonomy" id="2201891"/>
    <lineage>
        <taxon>Bacteria</taxon>
        <taxon>Bacillati</taxon>
        <taxon>Actinomycetota</taxon>
        <taxon>Actinomycetes</taxon>
        <taxon>Propionibacteriales</taxon>
        <taxon>Nocardioidaceae</taxon>
        <taxon>Nocardioides</taxon>
    </lineage>
</organism>
<feature type="transmembrane region" description="Helical" evidence="1">
    <location>
        <begin position="228"/>
        <end position="245"/>
    </location>
</feature>
<feature type="transmembrane region" description="Helical" evidence="1">
    <location>
        <begin position="125"/>
        <end position="152"/>
    </location>
</feature>
<sequence length="265" mass="28243">MLTSAEWALAVTVFIAAIVELVETLTIVLAIGLTRGWRSTLTGVASALLALTAFTAIAGYSLATWLPEAALQLAVGALMLVFGLQWLRKAVLRSSGLKSLHDEEEEFRATTEAARKAGTDTRLGLDWFAFVVAFKGVFLEGVEIVFIVITFGLSADSMPVAVIAACAAAVVVLAAGVAIHKPLSNVPENTLKYVVGLLLATFGTYWSLEGLGIFSESNEPLSWLGDDWALVGLLVAWFALSRALVWHFRRQAPAATAPVPATQEV</sequence>
<proteinExistence type="predicted"/>
<name>A0A316TBU4_9ACTN</name>
<dbReference type="EMBL" id="QGDD01000011">
    <property type="protein sequence ID" value="PWN01208.1"/>
    <property type="molecule type" value="Genomic_DNA"/>
</dbReference>
<evidence type="ECO:0000313" key="2">
    <source>
        <dbReference type="EMBL" id="PWN01208.1"/>
    </source>
</evidence>
<protein>
    <submittedName>
        <fullName evidence="2">Uncharacterized protein</fullName>
    </submittedName>
</protein>
<reference evidence="2 3" key="1">
    <citation type="submission" date="2018-05" db="EMBL/GenBank/DDBJ databases">
        <title>Nocardioides silvaticus genome.</title>
        <authorList>
            <person name="Li C."/>
            <person name="Wang G."/>
        </authorList>
    </citation>
    <scope>NUCLEOTIDE SEQUENCE [LARGE SCALE GENOMIC DNA]</scope>
    <source>
        <strain evidence="2 3">CCTCC AB 2018079</strain>
    </source>
</reference>
<evidence type="ECO:0000256" key="1">
    <source>
        <dbReference type="SAM" id="Phobius"/>
    </source>
</evidence>
<feature type="transmembrane region" description="Helical" evidence="1">
    <location>
        <begin position="191"/>
        <end position="208"/>
    </location>
</feature>
<feature type="transmembrane region" description="Helical" evidence="1">
    <location>
        <begin position="43"/>
        <end position="63"/>
    </location>
</feature>
<dbReference type="AlphaFoldDB" id="A0A316TBU4"/>